<dbReference type="SUPFAM" id="SSF56059">
    <property type="entry name" value="Glutathione synthetase ATP-binding domain-like"/>
    <property type="match status" value="1"/>
</dbReference>
<keyword evidence="1" id="KW-0547">Nucleotide-binding</keyword>
<gene>
    <name evidence="3" type="ORF">H8B17_20230</name>
</gene>
<feature type="domain" description="ATP-grasp" evidence="2">
    <location>
        <begin position="135"/>
        <end position="325"/>
    </location>
</feature>
<evidence type="ECO:0000313" key="3">
    <source>
        <dbReference type="EMBL" id="MBD1427913.1"/>
    </source>
</evidence>
<reference evidence="3 4" key="1">
    <citation type="submission" date="2020-08" db="EMBL/GenBank/DDBJ databases">
        <title>Sphingobacterium sp. DN00404 isolated from aquaculture water.</title>
        <authorList>
            <person name="Zhang M."/>
        </authorList>
    </citation>
    <scope>NUCLEOTIDE SEQUENCE [LARGE SCALE GENOMIC DNA]</scope>
    <source>
        <strain evidence="3 4">KCTC 32294</strain>
    </source>
</reference>
<keyword evidence="1" id="KW-0067">ATP-binding</keyword>
<evidence type="ECO:0000256" key="1">
    <source>
        <dbReference type="PROSITE-ProRule" id="PRU00409"/>
    </source>
</evidence>
<dbReference type="InterPro" id="IPR016185">
    <property type="entry name" value="PreATP-grasp_dom_sf"/>
</dbReference>
<evidence type="ECO:0000313" key="4">
    <source>
        <dbReference type="Proteomes" id="UP000606494"/>
    </source>
</evidence>
<dbReference type="Pfam" id="PF02955">
    <property type="entry name" value="GSH-S_ATP"/>
    <property type="match status" value="1"/>
</dbReference>
<comment type="caution">
    <text evidence="3">The sequence shown here is derived from an EMBL/GenBank/DDBJ whole genome shotgun (WGS) entry which is preliminary data.</text>
</comment>
<dbReference type="InterPro" id="IPR004218">
    <property type="entry name" value="GSHS_ATP-bd"/>
</dbReference>
<dbReference type="Gene3D" id="3.40.50.20">
    <property type="match status" value="1"/>
</dbReference>
<proteinExistence type="predicted"/>
<dbReference type="RefSeq" id="WP_190311057.1">
    <property type="nucleotide sequence ID" value="NZ_JACNYK010000010.1"/>
</dbReference>
<accession>A0ABR7Y9B8</accession>
<dbReference type="PANTHER" id="PTHR21621:SF4">
    <property type="entry name" value="GLUTATHIONE SYNTHETASE"/>
    <property type="match status" value="1"/>
</dbReference>
<dbReference type="PANTHER" id="PTHR21621">
    <property type="entry name" value="RIBOSOMAL PROTEIN S6 MODIFICATION PROTEIN"/>
    <property type="match status" value="1"/>
</dbReference>
<dbReference type="InterPro" id="IPR004215">
    <property type="entry name" value="GSHS_N"/>
</dbReference>
<dbReference type="Pfam" id="PF02951">
    <property type="entry name" value="GSH-S_N"/>
    <property type="match status" value="1"/>
</dbReference>
<dbReference type="InterPro" id="IPR011761">
    <property type="entry name" value="ATP-grasp"/>
</dbReference>
<sequence>MVISFLINDVHTEELNCTTSLLAYEVWSLGSEVWYIGMSDFRMGTLGTIEVGARVLKPDVQLENPIDLITHLRQQNLTYQPAEALDILWIRFDPTLEMQPRPWAPNFALQFAERIKRSGKLVVNDPQTLAFHSNKIYLQDFSEDVRPPAVVTRDYADVVNFMSDHPKIILKPVQGSTGKNVFYADASHIMNLRQIVDVLAMDGYFVVQQYLPKAQQGDLRVYLLDGEPIEIDGQYAILHRCPAPDTIRSNIHQGGEGTAGVMTPAVAQVIEKVKEKLAFDGMYFVGLDLVGTELLEINVNCAGGLAITNEVCQRNFAPAIIDHLIQKWKRRKKNNPVLCP</sequence>
<dbReference type="InterPro" id="IPR013815">
    <property type="entry name" value="ATP_grasp_subdomain_1"/>
</dbReference>
<evidence type="ECO:0000259" key="2">
    <source>
        <dbReference type="PROSITE" id="PS50975"/>
    </source>
</evidence>
<organism evidence="3 4">
    <name type="scientific">Sphingobacterium arenae</name>
    <dbReference type="NCBI Taxonomy" id="1280598"/>
    <lineage>
        <taxon>Bacteria</taxon>
        <taxon>Pseudomonadati</taxon>
        <taxon>Bacteroidota</taxon>
        <taxon>Sphingobacteriia</taxon>
        <taxon>Sphingobacteriales</taxon>
        <taxon>Sphingobacteriaceae</taxon>
        <taxon>Sphingobacterium</taxon>
    </lineage>
</organism>
<keyword evidence="4" id="KW-1185">Reference proteome</keyword>
<protein>
    <submittedName>
        <fullName evidence="3">Glutathione synthase</fullName>
    </submittedName>
</protein>
<dbReference type="Gene3D" id="3.30.470.20">
    <property type="entry name" value="ATP-grasp fold, B domain"/>
    <property type="match status" value="1"/>
</dbReference>
<dbReference type="Gene3D" id="3.30.1490.20">
    <property type="entry name" value="ATP-grasp fold, A domain"/>
    <property type="match status" value="1"/>
</dbReference>
<dbReference type="Proteomes" id="UP000606494">
    <property type="component" value="Unassembled WGS sequence"/>
</dbReference>
<dbReference type="PROSITE" id="PS50975">
    <property type="entry name" value="ATP_GRASP"/>
    <property type="match status" value="1"/>
</dbReference>
<name>A0ABR7Y9B8_9SPHI</name>
<dbReference type="SUPFAM" id="SSF52440">
    <property type="entry name" value="PreATP-grasp domain"/>
    <property type="match status" value="1"/>
</dbReference>
<dbReference type="EMBL" id="JACNYK010000010">
    <property type="protein sequence ID" value="MBD1427913.1"/>
    <property type="molecule type" value="Genomic_DNA"/>
</dbReference>